<dbReference type="InterPro" id="IPR046116">
    <property type="entry name" value="DUF6053"/>
</dbReference>
<protein>
    <submittedName>
        <fullName evidence="1">Uncharacterized protein</fullName>
    </submittedName>
</protein>
<evidence type="ECO:0000313" key="1">
    <source>
        <dbReference type="EMBL" id="AEH59024.1"/>
    </source>
</evidence>
<name>F8TUB2_9GAMM</name>
<accession>F8TUB2</accession>
<dbReference type="Pfam" id="PF19523">
    <property type="entry name" value="DUF6053"/>
    <property type="match status" value="1"/>
</dbReference>
<dbReference type="EMBL" id="JF412274">
    <property type="protein sequence ID" value="AEH59024.1"/>
    <property type="molecule type" value="Genomic_DNA"/>
</dbReference>
<proteinExistence type="predicted"/>
<organism evidence="1">
    <name type="scientific">Lysobacter sp. ATCC 53042</name>
    <dbReference type="NCBI Taxonomy" id="324869"/>
    <lineage>
        <taxon>Bacteria</taxon>
        <taxon>Pseudomonadati</taxon>
        <taxon>Pseudomonadota</taxon>
        <taxon>Gammaproteobacteria</taxon>
        <taxon>Lysobacterales</taxon>
        <taxon>Lysobacteraceae</taxon>
        <taxon>Lysobacter</taxon>
    </lineage>
</organism>
<dbReference type="AlphaFoldDB" id="F8TUB2"/>
<sequence length="74" mass="7538">MALRGGIGRLAFAHGSGVAAIRDGGFAFAAVAWCGMDSLWRGLVVGGTSVPTLLAQFAAIRPKRVGTEVPPTQA</sequence>
<reference evidence="1" key="1">
    <citation type="journal article" date="2011" name="Chem. Biol.">
        <title>Identification and characterization of the lysobactin biosynthetic gene cluster reveals mechanistic insights into an unusual termination module architecture.</title>
        <authorList>
            <person name="Hou J."/>
            <person name="Robbel L."/>
            <person name="Marahiel M.A."/>
        </authorList>
    </citation>
    <scope>NUCLEOTIDE SEQUENCE</scope>
    <source>
        <strain evidence="1">ATCC 53042</strain>
    </source>
</reference>